<organism evidence="1 2">
    <name type="scientific">Trametes sanguinea</name>
    <dbReference type="NCBI Taxonomy" id="158606"/>
    <lineage>
        <taxon>Eukaryota</taxon>
        <taxon>Fungi</taxon>
        <taxon>Dikarya</taxon>
        <taxon>Basidiomycota</taxon>
        <taxon>Agaricomycotina</taxon>
        <taxon>Agaricomycetes</taxon>
        <taxon>Polyporales</taxon>
        <taxon>Polyporaceae</taxon>
        <taxon>Trametes</taxon>
    </lineage>
</organism>
<accession>A0ACC1MSV0</accession>
<keyword evidence="2" id="KW-1185">Reference proteome</keyword>
<gene>
    <name evidence="1" type="ORF">NUW54_g12965</name>
</gene>
<dbReference type="Proteomes" id="UP001144978">
    <property type="component" value="Unassembled WGS sequence"/>
</dbReference>
<reference evidence="1" key="1">
    <citation type="submission" date="2022-08" db="EMBL/GenBank/DDBJ databases">
        <title>Genome Sequence of Pycnoporus sanguineus.</title>
        <authorList>
            <person name="Buettner E."/>
        </authorList>
    </citation>
    <scope>NUCLEOTIDE SEQUENCE</scope>
    <source>
        <strain evidence="1">CG-C14</strain>
    </source>
</reference>
<sequence>MLQSPGPVPGIYLRFPAPAGRGDDDAEYEVALEDCDILGDMLTGVDDPSGELAPPSCFFVVGYRVWRRMKLSGRVTRRAGGQETYVFRYDLIEGLGQHRPIKHLHILLNVPWLGGGEVHDLLEELLRANLILGDGLRAETLQVPTDPVLLLDVEDVPDEALEEEDDVDGSDAALRHGSVAGTRGVGGTLREACSPS</sequence>
<name>A0ACC1MSV0_9APHY</name>
<dbReference type="EMBL" id="JANSHE010005764">
    <property type="protein sequence ID" value="KAJ2969426.1"/>
    <property type="molecule type" value="Genomic_DNA"/>
</dbReference>
<comment type="caution">
    <text evidence="1">The sequence shown here is derived from an EMBL/GenBank/DDBJ whole genome shotgun (WGS) entry which is preliminary data.</text>
</comment>
<evidence type="ECO:0000313" key="2">
    <source>
        <dbReference type="Proteomes" id="UP001144978"/>
    </source>
</evidence>
<proteinExistence type="predicted"/>
<protein>
    <submittedName>
        <fullName evidence="1">Uncharacterized protein</fullName>
    </submittedName>
</protein>
<evidence type="ECO:0000313" key="1">
    <source>
        <dbReference type="EMBL" id="KAJ2969426.1"/>
    </source>
</evidence>